<feature type="compositionally biased region" description="Basic and acidic residues" evidence="1">
    <location>
        <begin position="729"/>
        <end position="738"/>
    </location>
</feature>
<feature type="transmembrane region" description="Helical" evidence="2">
    <location>
        <begin position="21"/>
        <end position="43"/>
    </location>
</feature>
<feature type="compositionally biased region" description="Basic and acidic residues" evidence="1">
    <location>
        <begin position="1030"/>
        <end position="1048"/>
    </location>
</feature>
<feature type="region of interest" description="Disordered" evidence="1">
    <location>
        <begin position="913"/>
        <end position="938"/>
    </location>
</feature>
<sequence>MTNDNRNELNNKLKQFKRRYYLNQLLKGGIFSFAIIATAFLLLNTVEFASRFGSGIRAVFFYSFILLLIGNFAYFILKPLLQLLGILQPISDEEAAQKIGSSLPTIGDRLLNLVQLKKNASTEDGLIHASINQKATQLDPYNFTEAEPVKKNKKYLKYIYIPSLLIVLILLFVPSFFVESTKRIVQYDKSFKPKAQFQFNIQNKKLIAFRNEDFNVQLALQGEAIPAQVYLKNAERRIKLKQKSADSFEYTFPKIQQDQDFQFEAAGFFSETYHIKVVPRPQIKNFEVTLKYPKYLGRTTDKMANTGNFEVPEGTEVSWKFMAPDAEEFLVHFKNEDSTYALASKNDAFNLQKKVMNSDQYEIDLNNQYGKNIDPVVYQVSVVKDEYPKIQLEQFQDTVLFNYIILGGNISDDHGLRALSLKYRTNPKGKFRTHRFKIDRQKTQQGFYLNWPLDTLELASDQKVEYFLQVTDNDQINGPKSSKTGIYSFNVPDKQALKEKVAEGNKANEKNIDKNLEQAKSVRNELKDLEQKLKSKKTLSWQDKQQIDDLIKKRQELNDGLQELQKKHQEEMARRERFEEQKNKSIKEKVEKLQELMNELLDDETKKLYEELQELMKEQSQDMDQVQDKLKEIDQKEQNLEEELERTMELFKRMKFDLEADQLTKQIEELEDKQAKLNEKTDEAPKSELEELKKEQQKLNKDFEDIKKEMSELQKTNNDLKAPNSMPDLSKEEQKVEQGQEQFDQAAEQKKKKKAKQAQEQISQNLQQMKQKMQQMQQSAEMEMVQENMENLRHILNNLINLSFEQEATMKEFRQTRQSDPRFLDLSQQQLKIQADSKIVQDSLKALAQRVFQISSFVTRELNEMNSHLNRSSSYIKERKKGNALSEQQFAMTSMNNLALLLDDVLSQMQQQMAEMKGNSGGKPQNKPMPSPSMSELQQQLNEKINQLKKSGKSGRQLSEEVAKLAQEQEQIRRALQEAEKEAEGKNGKGGKDLQKAIEEMEKTELDLVNKQLSDQMMNRQKDIMTRLLESEKADREDQLDEKREAETAKNYQQEVPEAIEEYIRQKQKELERFKTIPLKLNPYYKKEVNQYFKRLENNNIR</sequence>
<keyword evidence="4" id="KW-1185">Reference proteome</keyword>
<proteinExistence type="predicted"/>
<accession>A0ABM7V9W7</accession>
<dbReference type="PANTHER" id="PTHR45615">
    <property type="entry name" value="MYOSIN HEAVY CHAIN, NON-MUSCLE"/>
    <property type="match status" value="1"/>
</dbReference>
<feature type="transmembrane region" description="Helical" evidence="2">
    <location>
        <begin position="55"/>
        <end position="77"/>
    </location>
</feature>
<dbReference type="Proteomes" id="UP001354989">
    <property type="component" value="Chromosome"/>
</dbReference>
<dbReference type="RefSeq" id="WP_338397324.1">
    <property type="nucleotide sequence ID" value="NZ_AP025292.1"/>
</dbReference>
<feature type="transmembrane region" description="Helical" evidence="2">
    <location>
        <begin position="158"/>
        <end position="177"/>
    </location>
</feature>
<evidence type="ECO:0000313" key="3">
    <source>
        <dbReference type="EMBL" id="BDC97720.1"/>
    </source>
</evidence>
<evidence type="ECO:0008006" key="5">
    <source>
        <dbReference type="Google" id="ProtNLM"/>
    </source>
</evidence>
<name>A0ABM7V9W7_9BACT</name>
<evidence type="ECO:0000256" key="1">
    <source>
        <dbReference type="SAM" id="MobiDB-lite"/>
    </source>
</evidence>
<feature type="region of interest" description="Disordered" evidence="1">
    <location>
        <begin position="1030"/>
        <end position="1054"/>
    </location>
</feature>
<feature type="region of interest" description="Disordered" evidence="1">
    <location>
        <begin position="712"/>
        <end position="772"/>
    </location>
</feature>
<keyword evidence="2" id="KW-0812">Transmembrane</keyword>
<keyword evidence="2" id="KW-0472">Membrane</keyword>
<organism evidence="3 4">
    <name type="scientific">Persicobacter psychrovividus</name>
    <dbReference type="NCBI Taxonomy" id="387638"/>
    <lineage>
        <taxon>Bacteria</taxon>
        <taxon>Pseudomonadati</taxon>
        <taxon>Bacteroidota</taxon>
        <taxon>Cytophagia</taxon>
        <taxon>Cytophagales</taxon>
        <taxon>Persicobacteraceae</taxon>
        <taxon>Persicobacter</taxon>
    </lineage>
</organism>
<keyword evidence="2" id="KW-1133">Transmembrane helix</keyword>
<dbReference type="PANTHER" id="PTHR45615:SF80">
    <property type="entry name" value="GRIP DOMAIN-CONTAINING PROTEIN"/>
    <property type="match status" value="1"/>
</dbReference>
<feature type="region of interest" description="Disordered" evidence="1">
    <location>
        <begin position="674"/>
        <end position="697"/>
    </location>
</feature>
<gene>
    <name evidence="3" type="ORF">PEPS_00010</name>
</gene>
<evidence type="ECO:0000256" key="2">
    <source>
        <dbReference type="SAM" id="Phobius"/>
    </source>
</evidence>
<evidence type="ECO:0000313" key="4">
    <source>
        <dbReference type="Proteomes" id="UP001354989"/>
    </source>
</evidence>
<reference evidence="3 4" key="1">
    <citation type="submission" date="2021-12" db="EMBL/GenBank/DDBJ databases">
        <title>Genome sequencing of bacteria with rrn-lacking chromosome and rrn-plasmid.</title>
        <authorList>
            <person name="Anda M."/>
            <person name="Iwasaki W."/>
        </authorList>
    </citation>
    <scope>NUCLEOTIDE SEQUENCE [LARGE SCALE GENOMIC DNA]</scope>
    <source>
        <strain evidence="3 4">NBRC 101262</strain>
    </source>
</reference>
<dbReference type="EMBL" id="AP025292">
    <property type="protein sequence ID" value="BDC97720.1"/>
    <property type="molecule type" value="Genomic_DNA"/>
</dbReference>
<protein>
    <recommendedName>
        <fullName evidence="5">DUF4175 domain-containing protein</fullName>
    </recommendedName>
</protein>